<dbReference type="InterPro" id="IPR001098">
    <property type="entry name" value="DNA-dir_DNA_pol_A_palm_dom"/>
</dbReference>
<keyword evidence="8" id="KW-0238">DNA-binding</keyword>
<dbReference type="GO" id="GO:0006302">
    <property type="term" value="P:double-strand break repair"/>
    <property type="evidence" value="ECO:0007669"/>
    <property type="project" value="TreeGrafter"/>
</dbReference>
<dbReference type="Gene3D" id="3.30.70.370">
    <property type="match status" value="1"/>
</dbReference>
<dbReference type="GO" id="GO:0003677">
    <property type="term" value="F:DNA binding"/>
    <property type="evidence" value="ECO:0007669"/>
    <property type="project" value="UniProtKB-KW"/>
</dbReference>
<evidence type="ECO:0000313" key="13">
    <source>
        <dbReference type="Proteomes" id="UP000638353"/>
    </source>
</evidence>
<comment type="caution">
    <text evidence="12">The sequence shown here is derived from an EMBL/GenBank/DDBJ whole genome shotgun (WGS) entry which is preliminary data.</text>
</comment>
<dbReference type="PANTHER" id="PTHR10133">
    <property type="entry name" value="DNA POLYMERASE I"/>
    <property type="match status" value="1"/>
</dbReference>
<comment type="similarity">
    <text evidence="1">Belongs to the DNA polymerase type-A family.</text>
</comment>
<organism evidence="12 13">
    <name type="scientific">Streptomyces finlayi</name>
    <dbReference type="NCBI Taxonomy" id="67296"/>
    <lineage>
        <taxon>Bacteria</taxon>
        <taxon>Bacillati</taxon>
        <taxon>Actinomycetota</taxon>
        <taxon>Actinomycetes</taxon>
        <taxon>Kitasatosporales</taxon>
        <taxon>Streptomycetaceae</taxon>
        <taxon>Streptomyces</taxon>
    </lineage>
</organism>
<evidence type="ECO:0000256" key="8">
    <source>
        <dbReference type="ARBA" id="ARBA00023125"/>
    </source>
</evidence>
<dbReference type="Pfam" id="PF00476">
    <property type="entry name" value="DNA_pol_A"/>
    <property type="match status" value="1"/>
</dbReference>
<dbReference type="Gene3D" id="1.10.150.20">
    <property type="entry name" value="5' to 3' exonuclease, C-terminal subdomain"/>
    <property type="match status" value="1"/>
</dbReference>
<dbReference type="GO" id="GO:0008408">
    <property type="term" value="F:3'-5' exonuclease activity"/>
    <property type="evidence" value="ECO:0007669"/>
    <property type="project" value="InterPro"/>
</dbReference>
<dbReference type="InterPro" id="IPR002562">
    <property type="entry name" value="3'-5'_exonuclease_dom"/>
</dbReference>
<feature type="domain" description="DNA-directed DNA polymerase family A palm" evidence="11">
    <location>
        <begin position="384"/>
        <end position="574"/>
    </location>
</feature>
<dbReference type="Proteomes" id="UP000638353">
    <property type="component" value="Unassembled WGS sequence"/>
</dbReference>
<evidence type="ECO:0000256" key="7">
    <source>
        <dbReference type="ARBA" id="ARBA00022932"/>
    </source>
</evidence>
<evidence type="ECO:0000256" key="2">
    <source>
        <dbReference type="ARBA" id="ARBA00012417"/>
    </source>
</evidence>
<dbReference type="InterPro" id="IPR012337">
    <property type="entry name" value="RNaseH-like_sf"/>
</dbReference>
<dbReference type="InterPro" id="IPR036397">
    <property type="entry name" value="RNaseH_sf"/>
</dbReference>
<dbReference type="RefSeq" id="WP_189828589.1">
    <property type="nucleotide sequence ID" value="NZ_BMVC01000035.1"/>
</dbReference>
<dbReference type="InterPro" id="IPR002298">
    <property type="entry name" value="DNA_polymerase_A"/>
</dbReference>
<dbReference type="InterPro" id="IPR019760">
    <property type="entry name" value="DNA-dir_DNA_pol_A_CS"/>
</dbReference>
<dbReference type="AlphaFoldDB" id="A0A919CG42"/>
<dbReference type="SUPFAM" id="SSF56672">
    <property type="entry name" value="DNA/RNA polymerases"/>
    <property type="match status" value="1"/>
</dbReference>
<gene>
    <name evidence="12" type="ORF">GCM10010334_83460</name>
</gene>
<reference evidence="12" key="2">
    <citation type="submission" date="2020-09" db="EMBL/GenBank/DDBJ databases">
        <authorList>
            <person name="Sun Q."/>
            <person name="Ohkuma M."/>
        </authorList>
    </citation>
    <scope>NUCLEOTIDE SEQUENCE</scope>
    <source>
        <strain evidence="12">JCM 4637</strain>
    </source>
</reference>
<keyword evidence="7" id="KW-0239">DNA-directed DNA polymerase</keyword>
<evidence type="ECO:0000256" key="5">
    <source>
        <dbReference type="ARBA" id="ARBA00022695"/>
    </source>
</evidence>
<evidence type="ECO:0000256" key="3">
    <source>
        <dbReference type="ARBA" id="ARBA00020311"/>
    </source>
</evidence>
<reference evidence="12" key="1">
    <citation type="journal article" date="2014" name="Int. J. Syst. Evol. Microbiol.">
        <title>Complete genome sequence of Corynebacterium casei LMG S-19264T (=DSM 44701T), isolated from a smear-ripened cheese.</title>
        <authorList>
            <consortium name="US DOE Joint Genome Institute (JGI-PGF)"/>
            <person name="Walter F."/>
            <person name="Albersmeier A."/>
            <person name="Kalinowski J."/>
            <person name="Ruckert C."/>
        </authorList>
    </citation>
    <scope>NUCLEOTIDE SEQUENCE</scope>
    <source>
        <strain evidence="12">JCM 4637</strain>
    </source>
</reference>
<dbReference type="Gene3D" id="3.30.420.10">
    <property type="entry name" value="Ribonuclease H-like superfamily/Ribonuclease H"/>
    <property type="match status" value="1"/>
</dbReference>
<dbReference type="SUPFAM" id="SSF53098">
    <property type="entry name" value="Ribonuclease H-like"/>
    <property type="match status" value="1"/>
</dbReference>
<keyword evidence="5" id="KW-0548">Nucleotidyltransferase</keyword>
<dbReference type="SMART" id="SM00482">
    <property type="entry name" value="POLAc"/>
    <property type="match status" value="1"/>
</dbReference>
<dbReference type="Gene3D" id="1.20.1060.10">
    <property type="entry name" value="Taq DNA Polymerase, Chain T, domain 4"/>
    <property type="match status" value="1"/>
</dbReference>
<dbReference type="GO" id="GO:0006261">
    <property type="term" value="P:DNA-templated DNA replication"/>
    <property type="evidence" value="ECO:0007669"/>
    <property type="project" value="InterPro"/>
</dbReference>
<evidence type="ECO:0000256" key="6">
    <source>
        <dbReference type="ARBA" id="ARBA00022705"/>
    </source>
</evidence>
<dbReference type="EMBL" id="BMVC01000035">
    <property type="protein sequence ID" value="GHD19615.1"/>
    <property type="molecule type" value="Genomic_DNA"/>
</dbReference>
<keyword evidence="4" id="KW-0808">Transferase</keyword>
<dbReference type="Pfam" id="PF01612">
    <property type="entry name" value="DNA_pol_A_exo1"/>
    <property type="match status" value="1"/>
</dbReference>
<evidence type="ECO:0000259" key="11">
    <source>
        <dbReference type="SMART" id="SM00482"/>
    </source>
</evidence>
<dbReference type="PANTHER" id="PTHR10133:SF27">
    <property type="entry name" value="DNA POLYMERASE NU"/>
    <property type="match status" value="1"/>
</dbReference>
<comment type="catalytic activity">
    <reaction evidence="9">
        <text>DNA(n) + a 2'-deoxyribonucleoside 5'-triphosphate = DNA(n+1) + diphosphate</text>
        <dbReference type="Rhea" id="RHEA:22508"/>
        <dbReference type="Rhea" id="RHEA-COMP:17339"/>
        <dbReference type="Rhea" id="RHEA-COMP:17340"/>
        <dbReference type="ChEBI" id="CHEBI:33019"/>
        <dbReference type="ChEBI" id="CHEBI:61560"/>
        <dbReference type="ChEBI" id="CHEBI:173112"/>
        <dbReference type="EC" id="2.7.7.7"/>
    </reaction>
</comment>
<dbReference type="PROSITE" id="PS00447">
    <property type="entry name" value="DNA_POLYMERASE_A"/>
    <property type="match status" value="1"/>
</dbReference>
<evidence type="ECO:0000313" key="12">
    <source>
        <dbReference type="EMBL" id="GHD19615.1"/>
    </source>
</evidence>
<protein>
    <recommendedName>
        <fullName evidence="3">DNA polymerase I</fullName>
        <ecNumber evidence="2">2.7.7.7</ecNumber>
    </recommendedName>
</protein>
<keyword evidence="6" id="KW-0235">DNA replication</keyword>
<dbReference type="InterPro" id="IPR043502">
    <property type="entry name" value="DNA/RNA_pol_sf"/>
</dbReference>
<dbReference type="EC" id="2.7.7.7" evidence="2"/>
<proteinExistence type="inferred from homology"/>
<sequence length="614" mass="67962">MREFRHDIAGDRVTVHVPETAEDLDRFREWLDRARERGPIAVDTETTGLDIYRPGYRLRTVQLGDAHDAWVLLYERGGEHAQHAREALQCCGHVLIHNANFDWLVLDEHAGTPLESLAPRTVDTRILATLIDPRQQSEGGIGTGLKPLSARWVDPTAPDTQAGLQSVFRAHGLTKETGWAGIPLMDPTFLLYAGLDVILTARLEPVLRREHSRLGIRPELVQYEHEIARICAVMQRRGLLVDQEYAEPLARRLAEEAERYRAMAARYGVTKVGSSAQVAEALAGMGETLTERTKSGALQTDKAVLLPLADLDRDWQRIGAREPNPLANAVLRAKRAKKWGEDYAQGFMSKLDAHGRIHPAIAPLAARTGRMSVTDGLHQLPSSDHVVRRAILAEPGHVKVSTDFVAVELRVLAALAHVRRMREAIAAGEDLHAFTARMVWGPDFTPRHRKVSKGISFGKVYGGGLDVIVRQTGAPEAEVRSALAAYDRVYPEIKRAASRWQRQAVANGMVYVSPVGRRLPLDRDRTYAVTNYACQSTARDVLGQALLNMEAAGLLEYMRLPIHDEILMSVPAEDAADVARETERCMTFPLFGVPIAAEAEVGGRSWGSLYGADY</sequence>
<dbReference type="GO" id="GO:0003887">
    <property type="term" value="F:DNA-directed DNA polymerase activity"/>
    <property type="evidence" value="ECO:0007669"/>
    <property type="project" value="UniProtKB-KW"/>
</dbReference>
<dbReference type="SMART" id="SM00474">
    <property type="entry name" value="35EXOc"/>
    <property type="match status" value="1"/>
</dbReference>
<name>A0A919CG42_9ACTN</name>
<evidence type="ECO:0000256" key="1">
    <source>
        <dbReference type="ARBA" id="ARBA00007705"/>
    </source>
</evidence>
<accession>A0A919CG42</accession>
<evidence type="ECO:0000256" key="9">
    <source>
        <dbReference type="ARBA" id="ARBA00049244"/>
    </source>
</evidence>
<dbReference type="PRINTS" id="PR00868">
    <property type="entry name" value="DNAPOLI"/>
</dbReference>
<evidence type="ECO:0000256" key="4">
    <source>
        <dbReference type="ARBA" id="ARBA00022679"/>
    </source>
</evidence>
<evidence type="ECO:0000259" key="10">
    <source>
        <dbReference type="SMART" id="SM00474"/>
    </source>
</evidence>
<feature type="domain" description="3'-5' exonuclease" evidence="10">
    <location>
        <begin position="18"/>
        <end position="212"/>
    </location>
</feature>